<protein>
    <submittedName>
        <fullName evidence="2">Uncharacterized protein</fullName>
    </submittedName>
</protein>
<keyword evidence="3" id="KW-1185">Reference proteome</keyword>
<gene>
    <name evidence="2" type="ORF">DM02DRAFT_533941</name>
</gene>
<feature type="compositionally biased region" description="Low complexity" evidence="1">
    <location>
        <begin position="148"/>
        <end position="159"/>
    </location>
</feature>
<dbReference type="AlphaFoldDB" id="A0A2V1DIY4"/>
<sequence>MAPNLDSPKHAFLFLQEKYLQSTKSLLTFPDNPSTNTTKLVTGSLALLAALLLLLLHHHRTNPYRHAPKTPFPFLSLPAEVRLKVYEYVLEDPSYPVPPHPSTYEYDARRQTRAPHSKNLLFLANKQIYHEYTHLMATTRTLNLSLSPQNFPPSLSSSPSSPPQETPLFPIPPQTAPLYRKAHITLIVTSPMLGVPNPHAMQPGHCNLTRTLCAELNAKLPNVTHTTLHIKAIPDQMWNPIWFWYYVSQTLKNETRPSDGGPRFDVFTFSVNSWMPGQLCMVRSQGGKWMWCCENGHCISDVAYDVTVREFCMRILYEPCRECCSKEKEGE</sequence>
<dbReference type="EMBL" id="KZ805446">
    <property type="protein sequence ID" value="PVH97064.1"/>
    <property type="molecule type" value="Genomic_DNA"/>
</dbReference>
<dbReference type="InterPro" id="IPR038883">
    <property type="entry name" value="AN11006-like"/>
</dbReference>
<reference evidence="2 3" key="1">
    <citation type="journal article" date="2018" name="Sci. Rep.">
        <title>Comparative genomics provides insights into the lifestyle and reveals functional heterogeneity of dark septate endophytic fungi.</title>
        <authorList>
            <person name="Knapp D.G."/>
            <person name="Nemeth J.B."/>
            <person name="Barry K."/>
            <person name="Hainaut M."/>
            <person name="Henrissat B."/>
            <person name="Johnson J."/>
            <person name="Kuo A."/>
            <person name="Lim J.H.P."/>
            <person name="Lipzen A."/>
            <person name="Nolan M."/>
            <person name="Ohm R.A."/>
            <person name="Tamas L."/>
            <person name="Grigoriev I.V."/>
            <person name="Spatafora J.W."/>
            <person name="Nagy L.G."/>
            <person name="Kovacs G.M."/>
        </authorList>
    </citation>
    <scope>NUCLEOTIDE SEQUENCE [LARGE SCALE GENOMIC DNA]</scope>
    <source>
        <strain evidence="2 3">DSE2036</strain>
    </source>
</reference>
<feature type="compositionally biased region" description="Pro residues" evidence="1">
    <location>
        <begin position="160"/>
        <end position="170"/>
    </location>
</feature>
<dbReference type="PANTHER" id="PTHR42085:SF1">
    <property type="entry name" value="F-BOX DOMAIN-CONTAINING PROTEIN"/>
    <property type="match status" value="1"/>
</dbReference>
<evidence type="ECO:0000256" key="1">
    <source>
        <dbReference type="SAM" id="MobiDB-lite"/>
    </source>
</evidence>
<proteinExistence type="predicted"/>
<feature type="region of interest" description="Disordered" evidence="1">
    <location>
        <begin position="148"/>
        <end position="170"/>
    </location>
</feature>
<dbReference type="Proteomes" id="UP000244855">
    <property type="component" value="Unassembled WGS sequence"/>
</dbReference>
<dbReference type="OrthoDB" id="62952at2759"/>
<evidence type="ECO:0000313" key="3">
    <source>
        <dbReference type="Proteomes" id="UP000244855"/>
    </source>
</evidence>
<evidence type="ECO:0000313" key="2">
    <source>
        <dbReference type="EMBL" id="PVH97064.1"/>
    </source>
</evidence>
<organism evidence="2 3">
    <name type="scientific">Periconia macrospinosa</name>
    <dbReference type="NCBI Taxonomy" id="97972"/>
    <lineage>
        <taxon>Eukaryota</taxon>
        <taxon>Fungi</taxon>
        <taxon>Dikarya</taxon>
        <taxon>Ascomycota</taxon>
        <taxon>Pezizomycotina</taxon>
        <taxon>Dothideomycetes</taxon>
        <taxon>Pleosporomycetidae</taxon>
        <taxon>Pleosporales</taxon>
        <taxon>Massarineae</taxon>
        <taxon>Periconiaceae</taxon>
        <taxon>Periconia</taxon>
    </lineage>
</organism>
<accession>A0A2V1DIY4</accession>
<dbReference type="PANTHER" id="PTHR42085">
    <property type="entry name" value="F-BOX DOMAIN-CONTAINING PROTEIN"/>
    <property type="match status" value="1"/>
</dbReference>
<name>A0A2V1DIY4_9PLEO</name>